<evidence type="ECO:0000313" key="4">
    <source>
        <dbReference type="Proteomes" id="UP001472866"/>
    </source>
</evidence>
<dbReference type="SUPFAM" id="SSF63748">
    <property type="entry name" value="Tudor/PWWP/MBT"/>
    <property type="match status" value="1"/>
</dbReference>
<organism evidence="3 4">
    <name type="scientific">Chloropicon roscoffensis</name>
    <dbReference type="NCBI Taxonomy" id="1461544"/>
    <lineage>
        <taxon>Eukaryota</taxon>
        <taxon>Viridiplantae</taxon>
        <taxon>Chlorophyta</taxon>
        <taxon>Chloropicophyceae</taxon>
        <taxon>Chloropicales</taxon>
        <taxon>Chloropicaceae</taxon>
        <taxon>Chloropicon</taxon>
    </lineage>
</organism>
<gene>
    <name evidence="3" type="ORF">HKI87_03g26200</name>
</gene>
<sequence length="504" mass="56906">MPALQLSPGQLVFQRWTGLPLWPCRVLSWDPQNKIDPMQAYVEKSLFDKTEEEKETLYLLVYLGPIAEFGVQEKDSEDLVPWEDVRDALRGAYSETSGRVDYDALRAKHGKENFPYEKDITDKTEADKYPEAVKDALEWDEKGGNEEWVFGEYMRMKGLDRDGPVVVSPPAPMETDDPREAMRRLAAKKRKQDALAAAEDAALKREAWSPGQEDAKDEEYRERKKKKREAHGATPERRKRLSEISVSVKPGSSSRTAQAKPEGPKVMTLEEFDKYFDAVKTILAGQNMEKKAKYQQEIFSTCEPYLSENIKKIDELNRKIKKAEEARRVCEEDVRGMTGKLKLVSADLVANADAYSFELLSEGLVRKVRKFNKGAKPYLSSEMGKGVGSDLNSVLSKWREKFGAKPKPSVTLSPKEGDFDREQASNTLGILAMQVEADSSLGIKIEEELFGRHGVEGRSAYERDFKLVYAELKGEGRSGKKTFFADITQGKLTVRDFVDLAIGA</sequence>
<name>A0AAX4P4X6_9CHLO</name>
<dbReference type="Proteomes" id="UP001472866">
    <property type="component" value="Chromosome 03"/>
</dbReference>
<evidence type="ECO:0000313" key="3">
    <source>
        <dbReference type="EMBL" id="WZN61086.1"/>
    </source>
</evidence>
<feature type="region of interest" description="Disordered" evidence="2">
    <location>
        <begin position="161"/>
        <end position="264"/>
    </location>
</feature>
<dbReference type="EMBL" id="CP151503">
    <property type="protein sequence ID" value="WZN61086.1"/>
    <property type="molecule type" value="Genomic_DNA"/>
</dbReference>
<evidence type="ECO:0000256" key="1">
    <source>
        <dbReference type="SAM" id="Coils"/>
    </source>
</evidence>
<dbReference type="AlphaFoldDB" id="A0AAX4P4X6"/>
<reference evidence="3 4" key="1">
    <citation type="submission" date="2024-03" db="EMBL/GenBank/DDBJ databases">
        <title>Complete genome sequence of the green alga Chloropicon roscoffensis RCC1871.</title>
        <authorList>
            <person name="Lemieux C."/>
            <person name="Pombert J.-F."/>
            <person name="Otis C."/>
            <person name="Turmel M."/>
        </authorList>
    </citation>
    <scope>NUCLEOTIDE SEQUENCE [LARGE SCALE GENOMIC DNA]</scope>
    <source>
        <strain evidence="3 4">RCC1871</strain>
    </source>
</reference>
<feature type="coiled-coil region" evidence="1">
    <location>
        <begin position="306"/>
        <end position="333"/>
    </location>
</feature>
<protein>
    <recommendedName>
        <fullName evidence="5">PWWP domain-containing protein</fullName>
    </recommendedName>
</protein>
<keyword evidence="1" id="KW-0175">Coiled coil</keyword>
<accession>A0AAX4P4X6</accession>
<keyword evidence="4" id="KW-1185">Reference proteome</keyword>
<proteinExistence type="predicted"/>
<evidence type="ECO:0008006" key="5">
    <source>
        <dbReference type="Google" id="ProtNLM"/>
    </source>
</evidence>
<evidence type="ECO:0000256" key="2">
    <source>
        <dbReference type="SAM" id="MobiDB-lite"/>
    </source>
</evidence>